<organism evidence="2 3">
    <name type="scientific">Gordonia otitidis (strain DSM 44809 / CCUG 52243 / JCM 12355 / NBRC 100426 / IFM 10032)</name>
    <dbReference type="NCBI Taxonomy" id="1108044"/>
    <lineage>
        <taxon>Bacteria</taxon>
        <taxon>Bacillati</taxon>
        <taxon>Actinomycetota</taxon>
        <taxon>Actinomycetes</taxon>
        <taxon>Mycobacteriales</taxon>
        <taxon>Gordoniaceae</taxon>
        <taxon>Gordonia</taxon>
    </lineage>
</organism>
<keyword evidence="3" id="KW-1185">Reference proteome</keyword>
<comment type="caution">
    <text evidence="2">The sequence shown here is derived from an EMBL/GenBank/DDBJ whole genome shotgun (WGS) entry which is preliminary data.</text>
</comment>
<proteinExistence type="predicted"/>
<evidence type="ECO:0000256" key="1">
    <source>
        <dbReference type="SAM" id="MobiDB-lite"/>
    </source>
</evidence>
<evidence type="ECO:0000313" key="3">
    <source>
        <dbReference type="Proteomes" id="UP000005038"/>
    </source>
</evidence>
<sequence length="113" mass="12292">MGWFASQCGCPTLNQFGPSGPRIIRHVRPHIPACGDARSRTRAACQAGGVDRELAAVALRIGPPNRAQYSSPEQSAAIPQRNRKLLELPHGRLPAVTPGPPLYSPLPELRRQR</sequence>
<dbReference type="Proteomes" id="UP000005038">
    <property type="component" value="Unassembled WGS sequence"/>
</dbReference>
<name>H5TSN7_GORO1</name>
<feature type="region of interest" description="Disordered" evidence="1">
    <location>
        <begin position="90"/>
        <end position="113"/>
    </location>
</feature>
<accession>H5TSN7</accession>
<dbReference type="AlphaFoldDB" id="H5TSN7"/>
<dbReference type="EMBL" id="BAFB01000221">
    <property type="protein sequence ID" value="GAB36495.1"/>
    <property type="molecule type" value="Genomic_DNA"/>
</dbReference>
<reference evidence="2" key="1">
    <citation type="submission" date="2012-02" db="EMBL/GenBank/DDBJ databases">
        <title>Whole genome shotgun sequence of Gordonia otitidis NBRC 100426.</title>
        <authorList>
            <person name="Yoshida I."/>
            <person name="Hosoyama A."/>
            <person name="Tsuchikane K."/>
            <person name="Katsumata H."/>
            <person name="Yamazaki S."/>
            <person name="Fujita N."/>
        </authorList>
    </citation>
    <scope>NUCLEOTIDE SEQUENCE [LARGE SCALE GENOMIC DNA]</scope>
    <source>
        <strain evidence="2">NBRC 100426</strain>
    </source>
</reference>
<gene>
    <name evidence="2" type="ORF">GOOTI_221_00450</name>
</gene>
<evidence type="ECO:0000313" key="2">
    <source>
        <dbReference type="EMBL" id="GAB36495.1"/>
    </source>
</evidence>
<protein>
    <submittedName>
        <fullName evidence="2">Uncharacterized protein</fullName>
    </submittedName>
</protein>